<keyword evidence="2" id="KW-1185">Reference proteome</keyword>
<reference evidence="2" key="1">
    <citation type="journal article" date="2023" name="Nat. Plants">
        <title>Single-cell RNA sequencing provides a high-resolution roadmap for understanding the multicellular compartmentation of specialized metabolism.</title>
        <authorList>
            <person name="Sun S."/>
            <person name="Shen X."/>
            <person name="Li Y."/>
            <person name="Li Y."/>
            <person name="Wang S."/>
            <person name="Li R."/>
            <person name="Zhang H."/>
            <person name="Shen G."/>
            <person name="Guo B."/>
            <person name="Wei J."/>
            <person name="Xu J."/>
            <person name="St-Pierre B."/>
            <person name="Chen S."/>
            <person name="Sun C."/>
        </authorList>
    </citation>
    <scope>NUCLEOTIDE SEQUENCE [LARGE SCALE GENOMIC DNA]</scope>
</reference>
<dbReference type="EMBL" id="CM044702">
    <property type="protein sequence ID" value="KAI5677722.1"/>
    <property type="molecule type" value="Genomic_DNA"/>
</dbReference>
<protein>
    <submittedName>
        <fullName evidence="1">Uncharacterized protein</fullName>
    </submittedName>
</protein>
<dbReference type="Proteomes" id="UP001060085">
    <property type="component" value="Linkage Group LG02"/>
</dbReference>
<name>A0ACC0BYC7_CATRO</name>
<organism evidence="1 2">
    <name type="scientific">Catharanthus roseus</name>
    <name type="common">Madagascar periwinkle</name>
    <name type="synonym">Vinca rosea</name>
    <dbReference type="NCBI Taxonomy" id="4058"/>
    <lineage>
        <taxon>Eukaryota</taxon>
        <taxon>Viridiplantae</taxon>
        <taxon>Streptophyta</taxon>
        <taxon>Embryophyta</taxon>
        <taxon>Tracheophyta</taxon>
        <taxon>Spermatophyta</taxon>
        <taxon>Magnoliopsida</taxon>
        <taxon>eudicotyledons</taxon>
        <taxon>Gunneridae</taxon>
        <taxon>Pentapetalae</taxon>
        <taxon>asterids</taxon>
        <taxon>lamiids</taxon>
        <taxon>Gentianales</taxon>
        <taxon>Apocynaceae</taxon>
        <taxon>Rauvolfioideae</taxon>
        <taxon>Vinceae</taxon>
        <taxon>Catharanthinae</taxon>
        <taxon>Catharanthus</taxon>
    </lineage>
</organism>
<accession>A0ACC0BYC7</accession>
<comment type="caution">
    <text evidence="1">The sequence shown here is derived from an EMBL/GenBank/DDBJ whole genome shotgun (WGS) entry which is preliminary data.</text>
</comment>
<evidence type="ECO:0000313" key="1">
    <source>
        <dbReference type="EMBL" id="KAI5677722.1"/>
    </source>
</evidence>
<proteinExistence type="predicted"/>
<gene>
    <name evidence="1" type="ORF">M9H77_08672</name>
</gene>
<evidence type="ECO:0000313" key="2">
    <source>
        <dbReference type="Proteomes" id="UP001060085"/>
    </source>
</evidence>
<sequence>MTVSMWCEIMCYISVIRFLSRKDIQTVAGSGCPSTDRKVVNSGKRLRAHVGIDEGTVCSSCILRGGCERAYMQSHKNEGGRTVDVMRFLVTYGLDAFIGSVENKPCLNRNVKESVRKLLKEVAEFSTDELSTEQLTVANSKQGASDEGTAVHQGDQIKTPIRQGDWTCPKCNFLNFARNVKCLRCGGLFQEKLRKLNEELEHLPLKKGDWICNKCNFLNFAKNTRCLQCNEKPPQRQLNPGEWECESCNYINFKRNMVCLKCDHKRPKAMNSIAQVQASQSPSDNMHRPRTRPFFGQEMQYIYDEDDKLNFVDGDEVDISSSFSKKTGLNDFPIIGGKSELSQNVEKQERWRKEMAEQNRSAAKAKENANEFKSSIIQPTSQFLQSSDDEDMAEWFGYKKEYK</sequence>